<evidence type="ECO:0000313" key="2">
    <source>
        <dbReference type="Proteomes" id="UP001239111"/>
    </source>
</evidence>
<sequence>MSEQQPPTELSSFFEEEDESLKDTVINQFKTKPFVMAGIIGMVGALGLGYRRYKTQGYLVSPSLFIMQLRVAAQSAVVGCLMCGMIYNTLDKHYLSKKEKKE</sequence>
<keyword evidence="2" id="KW-1185">Reference proteome</keyword>
<accession>A0ACC2NNV0</accession>
<gene>
    <name evidence="1" type="ORF">QAD02_004042</name>
</gene>
<name>A0ACC2NNV0_9HYME</name>
<dbReference type="Proteomes" id="UP001239111">
    <property type="component" value="Chromosome 3"/>
</dbReference>
<proteinExistence type="predicted"/>
<organism evidence="1 2">
    <name type="scientific">Eretmocerus hayati</name>
    <dbReference type="NCBI Taxonomy" id="131215"/>
    <lineage>
        <taxon>Eukaryota</taxon>
        <taxon>Metazoa</taxon>
        <taxon>Ecdysozoa</taxon>
        <taxon>Arthropoda</taxon>
        <taxon>Hexapoda</taxon>
        <taxon>Insecta</taxon>
        <taxon>Pterygota</taxon>
        <taxon>Neoptera</taxon>
        <taxon>Endopterygota</taxon>
        <taxon>Hymenoptera</taxon>
        <taxon>Apocrita</taxon>
        <taxon>Proctotrupomorpha</taxon>
        <taxon>Chalcidoidea</taxon>
        <taxon>Aphelinidae</taxon>
        <taxon>Aphelininae</taxon>
        <taxon>Eretmocerus</taxon>
    </lineage>
</organism>
<dbReference type="EMBL" id="CM056743">
    <property type="protein sequence ID" value="KAJ8672782.1"/>
    <property type="molecule type" value="Genomic_DNA"/>
</dbReference>
<evidence type="ECO:0000313" key="1">
    <source>
        <dbReference type="EMBL" id="KAJ8672782.1"/>
    </source>
</evidence>
<comment type="caution">
    <text evidence="1">The sequence shown here is derived from an EMBL/GenBank/DDBJ whole genome shotgun (WGS) entry which is preliminary data.</text>
</comment>
<protein>
    <submittedName>
        <fullName evidence="1">Uncharacterized protein</fullName>
    </submittedName>
</protein>
<reference evidence="1" key="1">
    <citation type="submission" date="2023-04" db="EMBL/GenBank/DDBJ databases">
        <title>A chromosome-level genome assembly of the parasitoid wasp Eretmocerus hayati.</title>
        <authorList>
            <person name="Zhong Y."/>
            <person name="Liu S."/>
            <person name="Liu Y."/>
        </authorList>
    </citation>
    <scope>NUCLEOTIDE SEQUENCE</scope>
    <source>
        <strain evidence="1">ZJU_SS_LIU_2023</strain>
    </source>
</reference>